<dbReference type="RefSeq" id="WP_272447141.1">
    <property type="nucleotide sequence ID" value="NZ_JAMQKC010000019.1"/>
</dbReference>
<accession>A0A9X3WFJ1</accession>
<evidence type="ECO:0000313" key="3">
    <source>
        <dbReference type="Proteomes" id="UP001145069"/>
    </source>
</evidence>
<dbReference type="InterPro" id="IPR038148">
    <property type="entry name" value="Tn1545/Tn916_Xis"/>
</dbReference>
<dbReference type="NCBIfam" id="TIGR01764">
    <property type="entry name" value="excise"/>
    <property type="match status" value="1"/>
</dbReference>
<comment type="caution">
    <text evidence="2">The sequence shown here is derived from an EMBL/GenBank/DDBJ whole genome shotgun (WGS) entry which is preliminary data.</text>
</comment>
<reference evidence="2" key="1">
    <citation type="submission" date="2022-06" db="EMBL/GenBank/DDBJ databases">
        <title>Aquibacillus sp. a new bacterium isolated from soil saline samples.</title>
        <authorList>
            <person name="Galisteo C."/>
            <person name="De La Haba R."/>
            <person name="Sanchez-Porro C."/>
            <person name="Ventosa A."/>
        </authorList>
    </citation>
    <scope>NUCLEOTIDE SEQUENCE</scope>
    <source>
        <strain evidence="2">3ASR75-54</strain>
    </source>
</reference>
<evidence type="ECO:0000313" key="2">
    <source>
        <dbReference type="EMBL" id="MDC3418078.1"/>
    </source>
</evidence>
<keyword evidence="3" id="KW-1185">Reference proteome</keyword>
<sequence>MERCTITVKEVAEYFGVYTDTIYDLINEGSFPHLWFGQKVIF</sequence>
<protein>
    <submittedName>
        <fullName evidence="2">Helix-turn-helix domain-containing protein</fullName>
    </submittedName>
</protein>
<name>A0A9X3WFJ1_9BACI</name>
<dbReference type="InterPro" id="IPR010093">
    <property type="entry name" value="SinI_DNA-bd"/>
</dbReference>
<dbReference type="EMBL" id="JAMQKC010000019">
    <property type="protein sequence ID" value="MDC3418078.1"/>
    <property type="molecule type" value="Genomic_DNA"/>
</dbReference>
<dbReference type="InterPro" id="IPR041657">
    <property type="entry name" value="HTH_17"/>
</dbReference>
<proteinExistence type="predicted"/>
<evidence type="ECO:0000259" key="1">
    <source>
        <dbReference type="Pfam" id="PF12728"/>
    </source>
</evidence>
<dbReference type="Pfam" id="PF12728">
    <property type="entry name" value="HTH_17"/>
    <property type="match status" value="1"/>
</dbReference>
<dbReference type="Gene3D" id="3.90.105.50">
    <property type="match status" value="1"/>
</dbReference>
<gene>
    <name evidence="2" type="ORF">NC799_14390</name>
</gene>
<dbReference type="Proteomes" id="UP001145069">
    <property type="component" value="Unassembled WGS sequence"/>
</dbReference>
<dbReference type="AlphaFoldDB" id="A0A9X3WFJ1"/>
<feature type="domain" description="Helix-turn-helix" evidence="1">
    <location>
        <begin position="7"/>
        <end position="41"/>
    </location>
</feature>
<dbReference type="GO" id="GO:0003677">
    <property type="term" value="F:DNA binding"/>
    <property type="evidence" value="ECO:0007669"/>
    <property type="project" value="InterPro"/>
</dbReference>
<organism evidence="2 3">
    <name type="scientific">Aquibacillus salsiterrae</name>
    <dbReference type="NCBI Taxonomy" id="2950439"/>
    <lineage>
        <taxon>Bacteria</taxon>
        <taxon>Bacillati</taxon>
        <taxon>Bacillota</taxon>
        <taxon>Bacilli</taxon>
        <taxon>Bacillales</taxon>
        <taxon>Bacillaceae</taxon>
        <taxon>Aquibacillus</taxon>
    </lineage>
</organism>